<evidence type="ECO:0000256" key="5">
    <source>
        <dbReference type="ARBA" id="ARBA00023136"/>
    </source>
</evidence>
<reference evidence="10 11" key="1">
    <citation type="submission" date="2019-03" db="EMBL/GenBank/DDBJ databases">
        <title>Genomic Encyclopedia of Archaeal and Bacterial Type Strains, Phase II (KMG-II): from individual species to whole genera.</title>
        <authorList>
            <person name="Goeker M."/>
        </authorList>
    </citation>
    <scope>NUCLEOTIDE SEQUENCE [LARGE SCALE GENOMIC DNA]</scope>
    <source>
        <strain evidence="10 11">DSM 19035</strain>
    </source>
</reference>
<feature type="domain" description="Secretin/TonB short N-terminal" evidence="8">
    <location>
        <begin position="69"/>
        <end position="118"/>
    </location>
</feature>
<dbReference type="InterPro" id="IPR023996">
    <property type="entry name" value="TonB-dep_OMP_SusC/RagA"/>
</dbReference>
<evidence type="ECO:0000256" key="3">
    <source>
        <dbReference type="ARBA" id="ARBA00022452"/>
    </source>
</evidence>
<comment type="subcellular location">
    <subcellularLocation>
        <location evidence="1 7">Cell outer membrane</location>
        <topology evidence="1 7">Multi-pass membrane protein</topology>
    </subcellularLocation>
</comment>
<evidence type="ECO:0000256" key="7">
    <source>
        <dbReference type="PROSITE-ProRule" id="PRU01360"/>
    </source>
</evidence>
<proteinExistence type="inferred from homology"/>
<dbReference type="GO" id="GO:0009279">
    <property type="term" value="C:cell outer membrane"/>
    <property type="evidence" value="ECO:0007669"/>
    <property type="project" value="UniProtKB-SubCell"/>
</dbReference>
<evidence type="ECO:0000256" key="1">
    <source>
        <dbReference type="ARBA" id="ARBA00004571"/>
    </source>
</evidence>
<dbReference type="Gene3D" id="2.170.130.10">
    <property type="entry name" value="TonB-dependent receptor, plug domain"/>
    <property type="match status" value="1"/>
</dbReference>
<dbReference type="OrthoDB" id="9768177at2"/>
<dbReference type="InterPro" id="IPR012910">
    <property type="entry name" value="Plug_dom"/>
</dbReference>
<keyword evidence="6 7" id="KW-0998">Cell outer membrane</keyword>
<keyword evidence="11" id="KW-1185">Reference proteome</keyword>
<dbReference type="Gene3D" id="2.60.40.1120">
    <property type="entry name" value="Carboxypeptidase-like, regulatory domain"/>
    <property type="match status" value="1"/>
</dbReference>
<evidence type="ECO:0000313" key="10">
    <source>
        <dbReference type="EMBL" id="TDQ08476.1"/>
    </source>
</evidence>
<keyword evidence="3 7" id="KW-1134">Transmembrane beta strand</keyword>
<dbReference type="SUPFAM" id="SSF56935">
    <property type="entry name" value="Porins"/>
    <property type="match status" value="1"/>
</dbReference>
<sequence length="1097" mass="121079">MYNFYTIKWYKAQPYANNFLRIMKLTVIILIAAFMQVSANTYGQITLKGKNIKIETVLDEISNQTGYFFIFTKAQLKAAKPVTVDLKNVSIQNALDNLFTGQPFSYDIDGKDINIYKKSFVESSIEAIQAYFDKIDITGRVVNEKGEPLIGATVSIKGTTISMKTNNDGDFFLSNVDERSKIVISFIGYDWREFSVSKNLGKLILIESSSKLEEVSINAGYYRVSEKEKTGSISRVSSETISKQPISNPLASLIGRMAGVVITQQSGLPGGAFSVQIRGRNSIASGNDPLYILNGVPFNSTSLATSLGDLVSRGASPLNSINPNDIESIEVLKDADATAIYGSRGANGVVLITTKKGISGSTNLDVNYYRGIGSVAHFMSLLNTEEFLTMRKEAFANDNRVPTVANAPDQLIWDKNRNIDWQKEFIGGTVNTNNLQASLSGGTSATTFLLNGGYFSEGTVFPGDFGEKKGNASINLNHQSIDKKLNINFSSQYSYIDDKLSSSDVTNLSLTLAPNRPNLFNQDGSLNILSIGGNPYLDLYRKYNATTKNLSSNILISYKLINGLEFKISGGYNDVLRSEIRTIPSTTISPTSTTLPSSSFGTSKINTWITEPQINFSRKVGEGNLSALIGGTLQESIRADQVIDAGGYTNDIMLENIQAAASLSILSNTHSQYLYSALFGRLNYNLLQKYILNFTMRRDGSSRFGPGKQFANFSSLGMAYVFSQENFISENFSFLTFGKLRASYGSSGNDQIGDYQYLELWNPTTFPYGGVSGLVINRIANDDYAWEVNRKLEIGLDLGLINNRITTTIGYYSNRSTNQLVGYSLPSSTGAFSVQSNLPALVQNKGFEMELNTLNINKRNFKWETSFNITFPKNTLLDFPDIESSGYGNLYTVGKSLSTVKKFHSLGVDPTTGLLIFEDLDGDGTGRSYPGDLQSRIDLNPKFYGGLNNTLKYRGLQLDVFAQFVKQLGYSYRISFGVPGTTVNQAKDVLNRWQKPGDLTSIQKFTTQAGRPAYTAFITDGDHYFTDASFIRVKNIMLSYYIPTSMSTKIGLKKTKVYFQAQNAFTITNYIGLDPENQNNKSVPPLRVYAFGINFSL</sequence>
<dbReference type="PROSITE" id="PS52016">
    <property type="entry name" value="TONB_DEPENDENT_REC_3"/>
    <property type="match status" value="1"/>
</dbReference>
<keyword evidence="5 7" id="KW-0472">Membrane</keyword>
<keyword evidence="2 7" id="KW-0813">Transport</keyword>
<accession>A0A4R6SU30</accession>
<dbReference type="RefSeq" id="WP_133576839.1">
    <property type="nucleotide sequence ID" value="NZ_SNYC01000005.1"/>
</dbReference>
<dbReference type="Gene3D" id="2.40.170.20">
    <property type="entry name" value="TonB-dependent receptor, beta-barrel domain"/>
    <property type="match status" value="1"/>
</dbReference>
<evidence type="ECO:0000256" key="4">
    <source>
        <dbReference type="ARBA" id="ARBA00022692"/>
    </source>
</evidence>
<feature type="domain" description="TonB-dependent receptor plug" evidence="9">
    <location>
        <begin position="227"/>
        <end position="349"/>
    </location>
</feature>
<dbReference type="InterPro" id="IPR036942">
    <property type="entry name" value="Beta-barrel_TonB_sf"/>
</dbReference>
<evidence type="ECO:0000256" key="6">
    <source>
        <dbReference type="ARBA" id="ARBA00023237"/>
    </source>
</evidence>
<dbReference type="InterPro" id="IPR008969">
    <property type="entry name" value="CarboxyPept-like_regulatory"/>
</dbReference>
<dbReference type="EMBL" id="SNYC01000005">
    <property type="protein sequence ID" value="TDQ08476.1"/>
    <property type="molecule type" value="Genomic_DNA"/>
</dbReference>
<dbReference type="Pfam" id="PF07660">
    <property type="entry name" value="STN"/>
    <property type="match status" value="1"/>
</dbReference>
<gene>
    <name evidence="10" type="ORF">ATK78_2990</name>
</gene>
<dbReference type="InterPro" id="IPR023997">
    <property type="entry name" value="TonB-dep_OMP_SusC/RagA_CS"/>
</dbReference>
<dbReference type="Pfam" id="PF07715">
    <property type="entry name" value="Plug"/>
    <property type="match status" value="1"/>
</dbReference>
<dbReference type="InterPro" id="IPR011662">
    <property type="entry name" value="Secretin/TonB_short_N"/>
</dbReference>
<dbReference type="InterPro" id="IPR037066">
    <property type="entry name" value="Plug_dom_sf"/>
</dbReference>
<dbReference type="SUPFAM" id="SSF49464">
    <property type="entry name" value="Carboxypeptidase regulatory domain-like"/>
    <property type="match status" value="1"/>
</dbReference>
<name>A0A4R6SU30_9SPHI</name>
<protein>
    <submittedName>
        <fullName evidence="10">TonB-linked SusC/RagA family outer membrane protein</fullName>
    </submittedName>
</protein>
<dbReference type="NCBIfam" id="TIGR04057">
    <property type="entry name" value="SusC_RagA_signa"/>
    <property type="match status" value="1"/>
</dbReference>
<evidence type="ECO:0000313" key="11">
    <source>
        <dbReference type="Proteomes" id="UP000295620"/>
    </source>
</evidence>
<dbReference type="InterPro" id="IPR039426">
    <property type="entry name" value="TonB-dep_rcpt-like"/>
</dbReference>
<evidence type="ECO:0000259" key="8">
    <source>
        <dbReference type="Pfam" id="PF07660"/>
    </source>
</evidence>
<evidence type="ECO:0000256" key="2">
    <source>
        <dbReference type="ARBA" id="ARBA00022448"/>
    </source>
</evidence>
<keyword evidence="4 7" id="KW-0812">Transmembrane</keyword>
<dbReference type="NCBIfam" id="TIGR04056">
    <property type="entry name" value="OMP_RagA_SusC"/>
    <property type="match status" value="1"/>
</dbReference>
<organism evidence="10 11">
    <name type="scientific">Pedobacter metabolipauper</name>
    <dbReference type="NCBI Taxonomy" id="425513"/>
    <lineage>
        <taxon>Bacteria</taxon>
        <taxon>Pseudomonadati</taxon>
        <taxon>Bacteroidota</taxon>
        <taxon>Sphingobacteriia</taxon>
        <taxon>Sphingobacteriales</taxon>
        <taxon>Sphingobacteriaceae</taxon>
        <taxon>Pedobacter</taxon>
    </lineage>
</organism>
<dbReference type="AlphaFoldDB" id="A0A4R6SU30"/>
<comment type="caution">
    <text evidence="10">The sequence shown here is derived from an EMBL/GenBank/DDBJ whole genome shotgun (WGS) entry which is preliminary data.</text>
</comment>
<dbReference type="Proteomes" id="UP000295620">
    <property type="component" value="Unassembled WGS sequence"/>
</dbReference>
<comment type="similarity">
    <text evidence="7">Belongs to the TonB-dependent receptor family.</text>
</comment>
<evidence type="ECO:0000259" key="9">
    <source>
        <dbReference type="Pfam" id="PF07715"/>
    </source>
</evidence>
<dbReference type="Pfam" id="PF13715">
    <property type="entry name" value="CarbopepD_reg_2"/>
    <property type="match status" value="1"/>
</dbReference>